<dbReference type="AlphaFoldDB" id="A0A316ZF99"/>
<sequence>MHLSLLSASLLAAPLAAALPAVLPAPLLAARASNDSSPYDTKPLVPAVKLGAGADPSTASRNRTIGHFPRPAEFVEKPTYATFSAFDYQSIALGVHQEYIELDYFSNGLARFTDAQLAEAGLDAELKSLIEFFAKQEVGHALVLSNMLGESAPKPCNYKYPFSTPRQFIDVNVDITRFGEDGVLGFLPSLDNRAVAQILLQSITTESRQQLQFRQLLGLPSMVESFETGLPQTWAWTLLSEYIESCPASNAPVQWDIYPQLRIGNDPNQTALTSGPAIYTNVTALSAPGRSIELSWDEPGKTAGPYNQTTYKPANGTAKYAAFVSQYNVTYVPLADLDGSSSNKSATATQPGGIVLPQLTTTEIFNNTIYIAITDDNPFLTPLNLSLINAHVVAGPALYHSG</sequence>
<dbReference type="Pfam" id="PF13668">
    <property type="entry name" value="Ferritin_2"/>
    <property type="match status" value="1"/>
</dbReference>
<dbReference type="GeneID" id="37271242"/>
<dbReference type="RefSeq" id="XP_025599993.1">
    <property type="nucleotide sequence ID" value="XM_025743698.1"/>
</dbReference>
<name>A0A316ZF99_9BASI</name>
<gene>
    <name evidence="2" type="ORF">FA09DRAFT_333633</name>
</gene>
<dbReference type="InterPro" id="IPR039254">
    <property type="entry name" value="Rds1"/>
</dbReference>
<dbReference type="OrthoDB" id="2098436at2759"/>
<keyword evidence="3" id="KW-1185">Reference proteome</keyword>
<dbReference type="PANTHER" id="PTHR38705:SF1">
    <property type="entry name" value="PROTEIN RDS1"/>
    <property type="match status" value="1"/>
</dbReference>
<dbReference type="PANTHER" id="PTHR38705">
    <property type="entry name" value="PROTEIN RDS1"/>
    <property type="match status" value="1"/>
</dbReference>
<keyword evidence="1" id="KW-0732">Signal</keyword>
<proteinExistence type="predicted"/>
<feature type="signal peptide" evidence="1">
    <location>
        <begin position="1"/>
        <end position="18"/>
    </location>
</feature>
<protein>
    <submittedName>
        <fullName evidence="2">Putative Rds1 protein</fullName>
    </submittedName>
</protein>
<evidence type="ECO:0000313" key="2">
    <source>
        <dbReference type="EMBL" id="PWN99714.1"/>
    </source>
</evidence>
<reference evidence="2 3" key="1">
    <citation type="journal article" date="2018" name="Mol. Biol. Evol.">
        <title>Broad Genomic Sampling Reveals a Smut Pathogenic Ancestry of the Fungal Clade Ustilaginomycotina.</title>
        <authorList>
            <person name="Kijpornyongpan T."/>
            <person name="Mondo S.J."/>
            <person name="Barry K."/>
            <person name="Sandor L."/>
            <person name="Lee J."/>
            <person name="Lipzen A."/>
            <person name="Pangilinan J."/>
            <person name="LaButti K."/>
            <person name="Hainaut M."/>
            <person name="Henrissat B."/>
            <person name="Grigoriev I.V."/>
            <person name="Spatafora J.W."/>
            <person name="Aime M.C."/>
        </authorList>
    </citation>
    <scope>NUCLEOTIDE SEQUENCE [LARGE SCALE GENOMIC DNA]</scope>
    <source>
        <strain evidence="2 3">MCA 4186</strain>
    </source>
</reference>
<dbReference type="EMBL" id="KZ819287">
    <property type="protein sequence ID" value="PWN99714.1"/>
    <property type="molecule type" value="Genomic_DNA"/>
</dbReference>
<accession>A0A316ZF99</accession>
<evidence type="ECO:0000313" key="3">
    <source>
        <dbReference type="Proteomes" id="UP000245946"/>
    </source>
</evidence>
<feature type="chain" id="PRO_5016292196" evidence="1">
    <location>
        <begin position="19"/>
        <end position="402"/>
    </location>
</feature>
<evidence type="ECO:0000256" key="1">
    <source>
        <dbReference type="SAM" id="SignalP"/>
    </source>
</evidence>
<dbReference type="Proteomes" id="UP000245946">
    <property type="component" value="Unassembled WGS sequence"/>
</dbReference>
<dbReference type="STRING" id="58919.A0A316ZF99"/>
<organism evidence="2 3">
    <name type="scientific">Tilletiopsis washingtonensis</name>
    <dbReference type="NCBI Taxonomy" id="58919"/>
    <lineage>
        <taxon>Eukaryota</taxon>
        <taxon>Fungi</taxon>
        <taxon>Dikarya</taxon>
        <taxon>Basidiomycota</taxon>
        <taxon>Ustilaginomycotina</taxon>
        <taxon>Exobasidiomycetes</taxon>
        <taxon>Entylomatales</taxon>
        <taxon>Entylomatales incertae sedis</taxon>
        <taxon>Tilletiopsis</taxon>
    </lineage>
</organism>